<feature type="region of interest" description="Disordered" evidence="1">
    <location>
        <begin position="60"/>
        <end position="136"/>
    </location>
</feature>
<dbReference type="SUPFAM" id="SSF55486">
    <property type="entry name" value="Metalloproteases ('zincins'), catalytic domain"/>
    <property type="match status" value="1"/>
</dbReference>
<comment type="caution">
    <text evidence="2">The sequence shown here is derived from an EMBL/GenBank/DDBJ whole genome shotgun (WGS) entry which is preliminary data.</text>
</comment>
<dbReference type="RefSeq" id="WP_309522875.1">
    <property type="nucleotide sequence ID" value="NZ_JAVIXS010000018.1"/>
</dbReference>
<evidence type="ECO:0008006" key="4">
    <source>
        <dbReference type="Google" id="ProtNLM"/>
    </source>
</evidence>
<name>A0ABU1E8B0_9FLAO</name>
<gene>
    <name evidence="2" type="ORF">REB14_17870</name>
</gene>
<dbReference type="InterPro" id="IPR024079">
    <property type="entry name" value="MetalloPept_cat_dom_sf"/>
</dbReference>
<proteinExistence type="predicted"/>
<reference evidence="2 3" key="1">
    <citation type="submission" date="2023-08" db="EMBL/GenBank/DDBJ databases">
        <authorList>
            <person name="Maltman C."/>
        </authorList>
    </citation>
    <scope>NUCLEOTIDE SEQUENCE [LARGE SCALE GENOMIC DNA]</scope>
    <source>
        <strain evidence="2 3">ES2</strain>
    </source>
</reference>
<feature type="compositionally biased region" description="Low complexity" evidence="1">
    <location>
        <begin position="115"/>
        <end position="126"/>
    </location>
</feature>
<evidence type="ECO:0000256" key="1">
    <source>
        <dbReference type="SAM" id="MobiDB-lite"/>
    </source>
</evidence>
<sequence length="136" mass="14703">MSKPIGEIRIQPDGSIHYVAGKVSNIGNPLDQTISSDGTARTTAHEIGHAAGLEHAFHGNQISNTPENKDNLMNSSSNSIKELQSDTGTNITQKQTDIMKTTITTSQSRLNGIEQKQAQQPNPKAPIEQKQNTNSQ</sequence>
<dbReference type="Proteomes" id="UP001260959">
    <property type="component" value="Unassembled WGS sequence"/>
</dbReference>
<dbReference type="EMBL" id="JAVIXS010000018">
    <property type="protein sequence ID" value="MDR4954049.1"/>
    <property type="molecule type" value="Genomic_DNA"/>
</dbReference>
<feature type="compositionally biased region" description="Polar residues" evidence="1">
    <location>
        <begin position="60"/>
        <end position="110"/>
    </location>
</feature>
<protein>
    <recommendedName>
        <fullName evidence="4">Peptidase M10 metallopeptidase domain-containing protein</fullName>
    </recommendedName>
</protein>
<accession>A0ABU1E8B0</accession>
<keyword evidence="3" id="KW-1185">Reference proteome</keyword>
<organism evidence="2 3">
    <name type="scientific">Chryseobacterium metallicongregator</name>
    <dbReference type="NCBI Taxonomy" id="3073042"/>
    <lineage>
        <taxon>Bacteria</taxon>
        <taxon>Pseudomonadati</taxon>
        <taxon>Bacteroidota</taxon>
        <taxon>Flavobacteriia</taxon>
        <taxon>Flavobacteriales</taxon>
        <taxon>Weeksellaceae</taxon>
        <taxon>Chryseobacterium group</taxon>
        <taxon>Chryseobacterium</taxon>
    </lineage>
</organism>
<dbReference type="Gene3D" id="3.40.390.10">
    <property type="entry name" value="Collagenase (Catalytic Domain)"/>
    <property type="match status" value="1"/>
</dbReference>
<evidence type="ECO:0000313" key="3">
    <source>
        <dbReference type="Proteomes" id="UP001260959"/>
    </source>
</evidence>
<evidence type="ECO:0000313" key="2">
    <source>
        <dbReference type="EMBL" id="MDR4954049.1"/>
    </source>
</evidence>